<sequence>MVHWVGEKSKVVICLARDPTPIIPSLTAVSPSAVYISYDDGDKYENKTDSFKLENGSYATLEKFYNHPKYNTHFVFTDIRHNLLYVTKDHGKAFKRIDLDFTPSDVSFHELQPSTFVVLDKNDTNQKLWITEDFGENFRLAHEFVKAFYWMKDIGDNQQLLLQRSEPNGLSTIIYSKNLFKSRASQIYTTNVKDFFFKGDYLFTTKINAKGELQLYVSYKLGKQLLCVFESTQKFRSYYIVDVTGSRAFVAVSHSDVLSNLYVSENLGGNDGEVRFTLSLPNVFAYFPNTTWQDTWLHHLSEDAFTDMYKVEGLTGIYVASKVITTPVISIGPKDLASVITFDHGATWRRIQPPAFDVEGQSTGCLISNNCSLHLSQKFSQLHPETRHLSILSRETRHILYSIDEGENWNKTMFHNEDMRLYGLMTEPGENSTVFTMFGSLPEAHQWIIVKVDFEKVFNRTCTKDDYKMWSPSRSEENRSYIPCVLGQQTTYERRMPLALCLNGLEYERTVSKQPCDCDVHDYECDFGFVRVGKPPRCIFDKNMTSYDPYKVPASCKPGQFYNRTKGYRKISGDVCIGGFESHYLPDQVPCPFQEVDDFIVFAQKERISRYNLQTKTVEELPVKNLKNVIATDFDMSTNCVYWADIAWDTIGRQCFANGSKVEILVSTDLASVEGMAIDWISKTLYFVDGVRAKIELIRTDINHSGRMRRTILDGKVLTKPRAENPSVNRANMDGSNNITLFGRDTVEWPNGITIDYFANRIYWVDAKRDYIGSADLHGDGLTKVVSEVEVVSHPFAIAVFKNNMYWDDWKRNSIFSADKDTFRGVEVIVKQLPGLMDLKVFAHGLQIGSNACTNSTCPYICVGMPKNKFACLCPDGLISKNGECLCPGDAKPLANLTCPQVDKSCSAEHFGCESGLCIPKGWKCDGEDDCGDNSDEEKCGKETCPVSFFVCGDGKCVPSYWRCDYDKDCADGSDENNCPRQNCTGSQFACENGRCISSKWRCDGENDCRDNSDERNCNIEAPKSCKHDEFHCQSGETICIPSTWKCDGEPDCRDGSDEASCTNNTCSVNQFSCGPPFNRCIYLTWVCDGDNDCSDGEDEANCTTEKPDTHRPNNNNFDSKNGTCQDWMFKCKNERCIPFWWRCDTADDCGDGSDEVGCQQKSPLPIPPTPSTTTTTKRPYFICETNQFQCLSGHCILSSYVCDGMRDCPGGDDESHCDGYKNCTSSQFRCRVDGSCVELSTVCDGVFDCPDETDELVCRYNVPNVPATPSCSSGMFPCDGNICYPLAFLCDGKENCADGYDERNCSKKSRIYQVIRMMVDERGTTDNSILLHWWKPVSSDVKLEFLPSISKVGENKWKNATEWTENLYYKFTNLEPFTEYNMTVYVRLYNTSTVFPPANYFINSTSEGVPSAPWNVSVAQKNGSHVLLSWMKPLTPQGIIRTYDVIWKSPDSKELALSLIGDETSHTFSAEFLHNVTYTFWVVAYNSKYKSPRSEPVKLLYDGETNIGNIEDLKVVNSSDEGVSLAWNYEGRAEGFNVMITTDWPYPRLAPRTTKTKNIALKLAPGARYQFEVYAFKNNLVGPTSTVTAKTPGITLPKINNVVVVLHDDLSTVKLSWERPKYVKDVNWLYGVYYGIKEDDLFEKPAQMTTNETALVKNLDACEIYMFAVGLVGPIGFGPLSNFQQFNTSMNEKAPPKNVRVGPEGSNPLRMTVEWSSPCPIAQARYYLIKVVEKTTTLTSHVGVNGTILSHVFNVSLGGVYEVSVTTSYYNATYSKPVIYRAPPLLPPYEIQVVNENNGSYVVYWQERELPASTGTGKFQYEVLVQEGRALNESTAQRFVVAKPPFVYTNSTADIYTFAVRIKTAKGLRSVMSELISRRGEAQQASVNLPAIIVPSLLVLIGLVAVIGFLVVRNRRLQSSFTRFANSHYDTRSEAATFDDNSLEEDDSPQIRGFSDDEPLVIA</sequence>
<dbReference type="FunFam" id="2.120.10.30:FF:000241">
    <property type="entry name" value="Low-density lipoprotein receptor-related protein 6"/>
    <property type="match status" value="1"/>
</dbReference>
<dbReference type="GO" id="GO:0006892">
    <property type="term" value="P:post-Golgi vesicle-mediated transport"/>
    <property type="evidence" value="ECO:0007669"/>
    <property type="project" value="TreeGrafter"/>
</dbReference>
<dbReference type="InterPro" id="IPR011042">
    <property type="entry name" value="6-blade_b-propeller_TolB-like"/>
</dbReference>
<dbReference type="Gene3D" id="2.60.40.10">
    <property type="entry name" value="Immunoglobulins"/>
    <property type="match status" value="3"/>
</dbReference>
<dbReference type="InterPro" id="IPR013783">
    <property type="entry name" value="Ig-like_fold"/>
</dbReference>
<evidence type="ECO:0000256" key="31">
    <source>
        <dbReference type="SAM" id="Phobius"/>
    </source>
</evidence>
<keyword evidence="18" id="KW-0256">Endoplasmic reticulum</keyword>
<dbReference type="GO" id="GO:0055038">
    <property type="term" value="C:recycling endosome membrane"/>
    <property type="evidence" value="ECO:0007669"/>
    <property type="project" value="UniProtKB-SubCell"/>
</dbReference>
<feature type="domain" description="Fibronectin type-III" evidence="32">
    <location>
        <begin position="1413"/>
        <end position="1506"/>
    </location>
</feature>
<dbReference type="GO" id="GO:0005794">
    <property type="term" value="C:Golgi apparatus"/>
    <property type="evidence" value="ECO:0007669"/>
    <property type="project" value="UniProtKB-SubCell"/>
</dbReference>
<feature type="repeat" description="LDL-receptor class B" evidence="29">
    <location>
        <begin position="760"/>
        <end position="804"/>
    </location>
</feature>
<keyword evidence="10" id="KW-0813">Transport</keyword>
<dbReference type="Pfam" id="PF25814">
    <property type="entry name" value="fn3_SORL1"/>
    <property type="match status" value="1"/>
</dbReference>
<evidence type="ECO:0000256" key="5">
    <source>
        <dbReference type="ARBA" id="ARBA00004393"/>
    </source>
</evidence>
<evidence type="ECO:0000256" key="7">
    <source>
        <dbReference type="ARBA" id="ARBA00004545"/>
    </source>
</evidence>
<reference evidence="33 34" key="1">
    <citation type="journal article" date="2023" name="Insect Mol. Biol.">
        <title>Genome sequencing provides insights into the evolution of gene families encoding plant cell wall-degrading enzymes in longhorned beetles.</title>
        <authorList>
            <person name="Shin N.R."/>
            <person name="Okamura Y."/>
            <person name="Kirsch R."/>
            <person name="Pauchet Y."/>
        </authorList>
    </citation>
    <scope>NUCLEOTIDE SEQUENCE [LARGE SCALE GENOMIC DNA]</scope>
    <source>
        <strain evidence="33">EAD_L_NR</strain>
    </source>
</reference>
<keyword evidence="13" id="KW-0254">Endocytosis</keyword>
<evidence type="ECO:0000256" key="30">
    <source>
        <dbReference type="SAM" id="MobiDB-lite"/>
    </source>
</evidence>
<dbReference type="PANTHER" id="PTHR12106:SF27">
    <property type="entry name" value="SORTILIN-RELATED RECEPTOR"/>
    <property type="match status" value="1"/>
</dbReference>
<evidence type="ECO:0000256" key="13">
    <source>
        <dbReference type="ARBA" id="ARBA00022583"/>
    </source>
</evidence>
<dbReference type="FunFam" id="3.30.60.270:FF:000002">
    <property type="entry name" value="Sortilin-related receptor isoform A"/>
    <property type="match status" value="1"/>
</dbReference>
<dbReference type="SMART" id="SM00060">
    <property type="entry name" value="FN3"/>
    <property type="match status" value="6"/>
</dbReference>
<evidence type="ECO:0000256" key="24">
    <source>
        <dbReference type="ARBA" id="ARBA00023180"/>
    </source>
</evidence>
<dbReference type="InterPro" id="IPR023415">
    <property type="entry name" value="LDLR_class-A_CS"/>
</dbReference>
<dbReference type="Proteomes" id="UP001159042">
    <property type="component" value="Unassembled WGS sequence"/>
</dbReference>
<feature type="disulfide bond" evidence="28">
    <location>
        <begin position="925"/>
        <end position="940"/>
    </location>
</feature>
<dbReference type="CDD" id="cd00063">
    <property type="entry name" value="FN3"/>
    <property type="match status" value="2"/>
</dbReference>
<keyword evidence="22 28" id="KW-1015">Disulfide bond</keyword>
<keyword evidence="16" id="KW-0677">Repeat</keyword>
<comment type="caution">
    <text evidence="33">The sequence shown here is derived from an EMBL/GenBank/DDBJ whole genome shotgun (WGS) entry which is preliminary data.</text>
</comment>
<dbReference type="GO" id="GO:0031901">
    <property type="term" value="C:early endosome membrane"/>
    <property type="evidence" value="ECO:0007669"/>
    <property type="project" value="UniProtKB-SubCell"/>
</dbReference>
<evidence type="ECO:0000256" key="22">
    <source>
        <dbReference type="ARBA" id="ARBA00023157"/>
    </source>
</evidence>
<comment type="similarity">
    <text evidence="8">Belongs to the VPS10-related sortilin family. SORL1 subfamily.</text>
</comment>
<evidence type="ECO:0000256" key="19">
    <source>
        <dbReference type="ARBA" id="ARBA00022989"/>
    </source>
</evidence>
<gene>
    <name evidence="33" type="ORF">NQ315_007743</name>
</gene>
<feature type="disulfide bond" evidence="28">
    <location>
        <begin position="952"/>
        <end position="970"/>
    </location>
</feature>
<dbReference type="SUPFAM" id="SSF63825">
    <property type="entry name" value="YWTD domain"/>
    <property type="match status" value="1"/>
</dbReference>
<dbReference type="PROSITE" id="PS51120">
    <property type="entry name" value="LDLRB"/>
    <property type="match status" value="1"/>
</dbReference>
<keyword evidence="21 31" id="KW-0472">Membrane</keyword>
<feature type="disulfide bond" evidence="28">
    <location>
        <begin position="1088"/>
        <end position="1103"/>
    </location>
</feature>
<organism evidence="33 34">
    <name type="scientific">Exocentrus adspersus</name>
    <dbReference type="NCBI Taxonomy" id="1586481"/>
    <lineage>
        <taxon>Eukaryota</taxon>
        <taxon>Metazoa</taxon>
        <taxon>Ecdysozoa</taxon>
        <taxon>Arthropoda</taxon>
        <taxon>Hexapoda</taxon>
        <taxon>Insecta</taxon>
        <taxon>Pterygota</taxon>
        <taxon>Neoptera</taxon>
        <taxon>Endopterygota</taxon>
        <taxon>Coleoptera</taxon>
        <taxon>Polyphaga</taxon>
        <taxon>Cucujiformia</taxon>
        <taxon>Chrysomeloidea</taxon>
        <taxon>Cerambycidae</taxon>
        <taxon>Lamiinae</taxon>
        <taxon>Acanthocinini</taxon>
        <taxon>Exocentrus</taxon>
    </lineage>
</organism>
<feature type="disulfide bond" evidence="28">
    <location>
        <begin position="1047"/>
        <end position="1062"/>
    </location>
</feature>
<feature type="disulfide bond" evidence="28">
    <location>
        <begin position="1125"/>
        <end position="1137"/>
    </location>
</feature>
<feature type="domain" description="Fibronectin type-III" evidence="32">
    <location>
        <begin position="1788"/>
        <end position="1886"/>
    </location>
</feature>
<dbReference type="PROSITE" id="PS50853">
    <property type="entry name" value="FN3"/>
    <property type="match status" value="3"/>
</dbReference>
<dbReference type="SMART" id="SM00135">
    <property type="entry name" value="LY"/>
    <property type="match status" value="4"/>
</dbReference>
<dbReference type="InterPro" id="IPR036055">
    <property type="entry name" value="LDL_receptor-like_sf"/>
</dbReference>
<evidence type="ECO:0000313" key="34">
    <source>
        <dbReference type="Proteomes" id="UP001159042"/>
    </source>
</evidence>
<dbReference type="PRINTS" id="PR00261">
    <property type="entry name" value="LDLRECEPTOR"/>
</dbReference>
<keyword evidence="11" id="KW-1003">Cell membrane</keyword>
<keyword evidence="25" id="KW-0968">Cytoplasmic vesicle</keyword>
<dbReference type="Pfam" id="PF00057">
    <property type="entry name" value="Ldl_recept_a"/>
    <property type="match status" value="9"/>
</dbReference>
<dbReference type="InterPro" id="IPR003961">
    <property type="entry name" value="FN3_dom"/>
</dbReference>
<evidence type="ECO:0000256" key="10">
    <source>
        <dbReference type="ARBA" id="ARBA00022448"/>
    </source>
</evidence>
<keyword evidence="14 31" id="KW-0812">Transmembrane</keyword>
<evidence type="ECO:0000256" key="29">
    <source>
        <dbReference type="PROSITE-ProRule" id="PRU00461"/>
    </source>
</evidence>
<dbReference type="FunFam" id="4.10.400.10:FF:000034">
    <property type="entry name" value="Low-density lipoprotein receptor-related protein 2"/>
    <property type="match status" value="1"/>
</dbReference>
<dbReference type="Gene3D" id="3.30.60.270">
    <property type="match status" value="1"/>
</dbReference>
<feature type="disulfide bond" evidence="28">
    <location>
        <begin position="1291"/>
        <end position="1306"/>
    </location>
</feature>
<feature type="disulfide bond" evidence="28">
    <location>
        <begin position="1132"/>
        <end position="1150"/>
    </location>
</feature>
<evidence type="ECO:0000256" key="26">
    <source>
        <dbReference type="ARBA" id="ARBA00029896"/>
    </source>
</evidence>
<evidence type="ECO:0000256" key="16">
    <source>
        <dbReference type="ARBA" id="ARBA00022737"/>
    </source>
</evidence>
<dbReference type="SMART" id="SM00192">
    <property type="entry name" value="LDLa"/>
    <property type="match status" value="9"/>
</dbReference>
<accession>A0AAV8W8F2</accession>
<feature type="disulfide bond" evidence="28">
    <location>
        <begin position="1191"/>
        <end position="1209"/>
    </location>
</feature>
<feature type="region of interest" description="Disordered" evidence="30">
    <location>
        <begin position="1940"/>
        <end position="1964"/>
    </location>
</feature>
<evidence type="ECO:0000256" key="25">
    <source>
        <dbReference type="ARBA" id="ARBA00023329"/>
    </source>
</evidence>
<evidence type="ECO:0000256" key="8">
    <source>
        <dbReference type="ARBA" id="ARBA00007041"/>
    </source>
</evidence>
<dbReference type="Pfam" id="PF15901">
    <property type="entry name" value="Sortilin_C"/>
    <property type="match status" value="1"/>
</dbReference>
<evidence type="ECO:0000256" key="20">
    <source>
        <dbReference type="ARBA" id="ARBA00023034"/>
    </source>
</evidence>
<proteinExistence type="inferred from homology"/>
<dbReference type="FunFam" id="4.10.400.10:FF:000065">
    <property type="entry name" value="Transmembrane protease serine 7"/>
    <property type="match status" value="1"/>
</dbReference>
<evidence type="ECO:0000256" key="21">
    <source>
        <dbReference type="ARBA" id="ARBA00023136"/>
    </source>
</evidence>
<feature type="disulfide bond" evidence="28">
    <location>
        <begin position="945"/>
        <end position="957"/>
    </location>
</feature>
<feature type="disulfide bond" evidence="28">
    <location>
        <begin position="913"/>
        <end position="931"/>
    </location>
</feature>
<evidence type="ECO:0000256" key="1">
    <source>
        <dbReference type="ARBA" id="ARBA00004115"/>
    </source>
</evidence>
<name>A0AAV8W8F2_9CUCU</name>
<dbReference type="InterPro" id="IPR050310">
    <property type="entry name" value="VPS10-sortilin"/>
</dbReference>
<dbReference type="InterPro" id="IPR031778">
    <property type="entry name" value="Sortilin_N"/>
</dbReference>
<keyword evidence="23" id="KW-0675">Receptor</keyword>
<evidence type="ECO:0000256" key="27">
    <source>
        <dbReference type="ARBA" id="ARBA00032450"/>
    </source>
</evidence>
<dbReference type="SUPFAM" id="SSF110296">
    <property type="entry name" value="Oligoxyloglucan reducing end-specific cellobiohydrolase"/>
    <property type="match status" value="1"/>
</dbReference>
<dbReference type="InterPro" id="IPR006581">
    <property type="entry name" value="VPS10"/>
</dbReference>
<dbReference type="SUPFAM" id="SSF57424">
    <property type="entry name" value="LDL receptor-like module"/>
    <property type="match status" value="9"/>
</dbReference>
<keyword evidence="34" id="KW-1185">Reference proteome</keyword>
<comment type="subcellular location">
    <subcellularLocation>
        <location evidence="3">Cell membrane</location>
        <topology evidence="3">Single-pass membrane protein</topology>
    </subcellularLocation>
    <subcellularLocation>
        <location evidence="4">Cytoplasmic vesicle</location>
        <location evidence="4">Secretory vesicle membrane</location>
        <topology evidence="4">Single-pass type I membrane protein</topology>
    </subcellularLocation>
    <subcellularLocation>
        <location evidence="2">Early endosome membrane</location>
        <topology evidence="2">Single-pass type I membrane protein</topology>
    </subcellularLocation>
    <subcellularLocation>
        <location evidence="1">Endoplasmic reticulum membrane</location>
        <topology evidence="1">Single-pass type I membrane protein</topology>
    </subcellularLocation>
    <subcellularLocation>
        <location evidence="7">Endosome</location>
        <location evidence="7">Multivesicular body membrane</location>
        <topology evidence="7">Single-pass type I membrane protein</topology>
    </subcellularLocation>
    <subcellularLocation>
        <location evidence="5">Golgi apparatus</location>
        <location evidence="5">trans-Golgi network membrane</location>
        <topology evidence="5">Single-pass type I membrane protein</topology>
    </subcellularLocation>
    <subcellularLocation>
        <location evidence="6">Recycling endosome membrane</location>
        <topology evidence="6">Single-pass type I membrane protein</topology>
    </subcellularLocation>
</comment>
<keyword evidence="24" id="KW-0325">Glycoprotein</keyword>
<dbReference type="InterPro" id="IPR000033">
    <property type="entry name" value="LDLR_classB_rpt"/>
</dbReference>
<evidence type="ECO:0000259" key="32">
    <source>
        <dbReference type="PROSITE" id="PS50853"/>
    </source>
</evidence>
<keyword evidence="20" id="KW-0333">Golgi apparatus</keyword>
<dbReference type="GO" id="GO:0030658">
    <property type="term" value="C:transport vesicle membrane"/>
    <property type="evidence" value="ECO:0007669"/>
    <property type="project" value="UniProtKB-SubCell"/>
</dbReference>
<evidence type="ECO:0000256" key="6">
    <source>
        <dbReference type="ARBA" id="ARBA00004480"/>
    </source>
</evidence>
<dbReference type="Pfam" id="PF00058">
    <property type="entry name" value="Ldl_recept_b"/>
    <property type="match status" value="1"/>
</dbReference>
<dbReference type="SMART" id="SM00602">
    <property type="entry name" value="VPS10"/>
    <property type="match status" value="1"/>
</dbReference>
<feature type="domain" description="Fibronectin type-III" evidence="32">
    <location>
        <begin position="1510"/>
        <end position="1599"/>
    </location>
</feature>
<comment type="caution">
    <text evidence="28">Lacks conserved residue(s) required for the propagation of feature annotation.</text>
</comment>
<dbReference type="Gene3D" id="2.10.70.80">
    <property type="match status" value="1"/>
</dbReference>
<evidence type="ECO:0000256" key="14">
    <source>
        <dbReference type="ARBA" id="ARBA00022692"/>
    </source>
</evidence>
<feature type="transmembrane region" description="Helical" evidence="31">
    <location>
        <begin position="1893"/>
        <end position="1913"/>
    </location>
</feature>
<dbReference type="PROSITE" id="PS50068">
    <property type="entry name" value="LDLRA_2"/>
    <property type="match status" value="9"/>
</dbReference>
<dbReference type="InterPro" id="IPR036116">
    <property type="entry name" value="FN3_sf"/>
</dbReference>
<evidence type="ECO:0000256" key="12">
    <source>
        <dbReference type="ARBA" id="ARBA00022536"/>
    </source>
</evidence>
<evidence type="ECO:0000313" key="33">
    <source>
        <dbReference type="EMBL" id="KAJ8922708.1"/>
    </source>
</evidence>
<feature type="disulfide bond" evidence="28">
    <location>
        <begin position="1003"/>
        <end position="1018"/>
    </location>
</feature>
<dbReference type="GO" id="GO:0032585">
    <property type="term" value="C:multivesicular body membrane"/>
    <property type="evidence" value="ECO:0007669"/>
    <property type="project" value="UniProtKB-SubCell"/>
</dbReference>
<dbReference type="GO" id="GO:0005886">
    <property type="term" value="C:plasma membrane"/>
    <property type="evidence" value="ECO:0007669"/>
    <property type="project" value="UniProtKB-SubCell"/>
</dbReference>
<protein>
    <recommendedName>
        <fullName evidence="9">Sortilin-related receptor</fullName>
    </recommendedName>
    <alternativeName>
        <fullName evidence="26">Low-density lipoprotein receptor relative with 11 ligand-binding repeats</fullName>
    </alternativeName>
    <alternativeName>
        <fullName evidence="27">Sorting protein-related receptor containing LDLR class A repeats</fullName>
    </alternativeName>
</protein>
<evidence type="ECO:0000256" key="4">
    <source>
        <dbReference type="ARBA" id="ARBA00004212"/>
    </source>
</evidence>
<dbReference type="InterPro" id="IPR002172">
    <property type="entry name" value="LDrepeatLR_classA_rpt"/>
</dbReference>
<feature type="disulfide bond" evidence="28">
    <location>
        <begin position="1272"/>
        <end position="1284"/>
    </location>
</feature>
<dbReference type="GO" id="GO:0005789">
    <property type="term" value="C:endoplasmic reticulum membrane"/>
    <property type="evidence" value="ECO:0007669"/>
    <property type="project" value="UniProtKB-SubCell"/>
</dbReference>
<keyword evidence="12" id="KW-0245">EGF-like domain</keyword>
<evidence type="ECO:0000256" key="18">
    <source>
        <dbReference type="ARBA" id="ARBA00022824"/>
    </source>
</evidence>
<dbReference type="Gene3D" id="2.120.10.30">
    <property type="entry name" value="TolB, C-terminal domain"/>
    <property type="match status" value="1"/>
</dbReference>
<feature type="disulfide bond" evidence="28">
    <location>
        <begin position="1279"/>
        <end position="1297"/>
    </location>
</feature>
<dbReference type="EMBL" id="JANEYG010000006">
    <property type="protein sequence ID" value="KAJ8922708.1"/>
    <property type="molecule type" value="Genomic_DNA"/>
</dbReference>
<dbReference type="CDD" id="cd00112">
    <property type="entry name" value="LDLa"/>
    <property type="match status" value="9"/>
</dbReference>
<keyword evidence="15" id="KW-0732">Signal</keyword>
<keyword evidence="17" id="KW-0967">Endosome</keyword>
<dbReference type="Pfam" id="PF15902">
    <property type="entry name" value="Sortilin-Vps10"/>
    <property type="match status" value="1"/>
</dbReference>
<evidence type="ECO:0000256" key="23">
    <source>
        <dbReference type="ARBA" id="ARBA00023170"/>
    </source>
</evidence>
<feature type="disulfide bond" evidence="28">
    <location>
        <begin position="1203"/>
        <end position="1218"/>
    </location>
</feature>
<dbReference type="InterPro" id="IPR031777">
    <property type="entry name" value="Sortilin_C"/>
</dbReference>
<feature type="disulfide bond" evidence="28">
    <location>
        <begin position="1144"/>
        <end position="1159"/>
    </location>
</feature>
<feature type="disulfide bond" evidence="28">
    <location>
        <begin position="1184"/>
        <end position="1196"/>
    </location>
</feature>
<feature type="disulfide bond" evidence="28">
    <location>
        <begin position="964"/>
        <end position="979"/>
    </location>
</feature>
<feature type="disulfide bond" evidence="28">
    <location>
        <begin position="1244"/>
        <end position="1259"/>
    </location>
</feature>
<dbReference type="Pfam" id="PF00041">
    <property type="entry name" value="fn3"/>
    <property type="match status" value="1"/>
</dbReference>
<feature type="disulfide bond" evidence="28">
    <location>
        <begin position="984"/>
        <end position="996"/>
    </location>
</feature>
<evidence type="ECO:0000256" key="2">
    <source>
        <dbReference type="ARBA" id="ARBA00004158"/>
    </source>
</evidence>
<feature type="disulfide bond" evidence="28">
    <location>
        <begin position="991"/>
        <end position="1009"/>
    </location>
</feature>
<evidence type="ECO:0000256" key="28">
    <source>
        <dbReference type="PROSITE-ProRule" id="PRU00124"/>
    </source>
</evidence>
<evidence type="ECO:0000256" key="9">
    <source>
        <dbReference type="ARBA" id="ARBA00013467"/>
    </source>
</evidence>
<dbReference type="PANTHER" id="PTHR12106">
    <property type="entry name" value="SORTILIN RELATED"/>
    <property type="match status" value="1"/>
</dbReference>
<dbReference type="SUPFAM" id="SSF49265">
    <property type="entry name" value="Fibronectin type III"/>
    <property type="match status" value="2"/>
</dbReference>
<dbReference type="InterPro" id="IPR057841">
    <property type="entry name" value="FN3_SORL1"/>
</dbReference>
<evidence type="ECO:0000256" key="3">
    <source>
        <dbReference type="ARBA" id="ARBA00004162"/>
    </source>
</evidence>
<keyword evidence="19 31" id="KW-1133">Transmembrane helix</keyword>
<dbReference type="GO" id="GO:0006897">
    <property type="term" value="P:endocytosis"/>
    <property type="evidence" value="ECO:0007669"/>
    <property type="project" value="UniProtKB-KW"/>
</dbReference>
<evidence type="ECO:0000256" key="11">
    <source>
        <dbReference type="ARBA" id="ARBA00022475"/>
    </source>
</evidence>
<evidence type="ECO:0000256" key="17">
    <source>
        <dbReference type="ARBA" id="ARBA00022753"/>
    </source>
</evidence>
<feature type="disulfide bond" evidence="28">
    <location>
        <begin position="906"/>
        <end position="918"/>
    </location>
</feature>
<evidence type="ECO:0000256" key="15">
    <source>
        <dbReference type="ARBA" id="ARBA00022729"/>
    </source>
</evidence>
<dbReference type="PROSITE" id="PS01209">
    <property type="entry name" value="LDLRA_1"/>
    <property type="match status" value="5"/>
</dbReference>
<dbReference type="FunFam" id="4.10.400.10:FF:000045">
    <property type="entry name" value="Low-density lipoprotein receptor-related protein 2"/>
    <property type="match status" value="1"/>
</dbReference>
<dbReference type="Gene3D" id="4.10.400.10">
    <property type="entry name" value="Low-density Lipoprotein Receptor"/>
    <property type="match status" value="9"/>
</dbReference>